<feature type="compositionally biased region" description="Basic residues" evidence="1">
    <location>
        <begin position="574"/>
        <end position="588"/>
    </location>
</feature>
<dbReference type="Proteomes" id="UP001158576">
    <property type="component" value="Chromosome XSR"/>
</dbReference>
<dbReference type="EMBL" id="OU015569">
    <property type="protein sequence ID" value="CAG5097450.1"/>
    <property type="molecule type" value="Genomic_DNA"/>
</dbReference>
<feature type="compositionally biased region" description="Polar residues" evidence="1">
    <location>
        <begin position="859"/>
        <end position="872"/>
    </location>
</feature>
<organism evidence="3 4">
    <name type="scientific">Oikopleura dioica</name>
    <name type="common">Tunicate</name>
    <dbReference type="NCBI Taxonomy" id="34765"/>
    <lineage>
        <taxon>Eukaryota</taxon>
        <taxon>Metazoa</taxon>
        <taxon>Chordata</taxon>
        <taxon>Tunicata</taxon>
        <taxon>Appendicularia</taxon>
        <taxon>Copelata</taxon>
        <taxon>Oikopleuridae</taxon>
        <taxon>Oikopleura</taxon>
    </lineage>
</organism>
<dbReference type="SUPFAM" id="SSF47769">
    <property type="entry name" value="SAM/Pointed domain"/>
    <property type="match status" value="2"/>
</dbReference>
<feature type="domain" description="SAM" evidence="2">
    <location>
        <begin position="1056"/>
        <end position="1117"/>
    </location>
</feature>
<dbReference type="InterPro" id="IPR013761">
    <property type="entry name" value="SAM/pointed_sf"/>
</dbReference>
<proteinExistence type="predicted"/>
<accession>A0ABN7SFT9</accession>
<reference evidence="3 4" key="1">
    <citation type="submission" date="2021-04" db="EMBL/GenBank/DDBJ databases">
        <authorList>
            <person name="Bliznina A."/>
        </authorList>
    </citation>
    <scope>NUCLEOTIDE SEQUENCE [LARGE SCALE GENOMIC DNA]</scope>
</reference>
<feature type="compositionally biased region" description="Polar residues" evidence="1">
    <location>
        <begin position="703"/>
        <end position="723"/>
    </location>
</feature>
<dbReference type="PROSITE" id="PS50105">
    <property type="entry name" value="SAM_DOMAIN"/>
    <property type="match status" value="1"/>
</dbReference>
<feature type="region of interest" description="Disordered" evidence="1">
    <location>
        <begin position="24"/>
        <end position="45"/>
    </location>
</feature>
<evidence type="ECO:0000313" key="4">
    <source>
        <dbReference type="Proteomes" id="UP001158576"/>
    </source>
</evidence>
<keyword evidence="4" id="KW-1185">Reference proteome</keyword>
<feature type="compositionally biased region" description="Basic and acidic residues" evidence="1">
    <location>
        <begin position="657"/>
        <end position="702"/>
    </location>
</feature>
<evidence type="ECO:0000256" key="1">
    <source>
        <dbReference type="SAM" id="MobiDB-lite"/>
    </source>
</evidence>
<feature type="compositionally biased region" description="Polar residues" evidence="1">
    <location>
        <begin position="916"/>
        <end position="946"/>
    </location>
</feature>
<feature type="region of interest" description="Disordered" evidence="1">
    <location>
        <begin position="285"/>
        <end position="450"/>
    </location>
</feature>
<feature type="compositionally biased region" description="Low complexity" evidence="1">
    <location>
        <begin position="418"/>
        <end position="444"/>
    </location>
</feature>
<feature type="region of interest" description="Disordered" evidence="1">
    <location>
        <begin position="546"/>
        <end position="732"/>
    </location>
</feature>
<dbReference type="Pfam" id="PF07647">
    <property type="entry name" value="SAM_2"/>
    <property type="match status" value="1"/>
</dbReference>
<evidence type="ECO:0000313" key="3">
    <source>
        <dbReference type="EMBL" id="CAG5097450.1"/>
    </source>
</evidence>
<gene>
    <name evidence="3" type="ORF">OKIOD_LOCUS6639</name>
</gene>
<feature type="compositionally biased region" description="Basic and acidic residues" evidence="1">
    <location>
        <begin position="629"/>
        <end position="648"/>
    </location>
</feature>
<protein>
    <submittedName>
        <fullName evidence="3">Oidioi.mRNA.OKI2018_I69.XSR.g15081.t1.cds</fullName>
    </submittedName>
</protein>
<sequence>MARQTTDHYEEEIGVPNRFVYRHIDSESSFTEPGADTPGPPHQPSAFVPVTYQHHSENTNSMVVVVPIARQSNLESSSQEREQRRDAFGNVSHGNRHRDTPLSELNDERRLMPPPQPVDPRPGELPSGADFGRASTMTASTIGSIEREIRSPTEPIPNIPMTPRSPIVPVTSIGLTEPHTGEVRYAPPSQPPRSVRRQFGDPGLSDSTQHHRAPISHPRVEEYQTDREPEFRLPRPNPSPRSSYPTNTGELMEVDRQPIRRPAQVLQPTRPRADHRQVEPVRVFNPTPSIHQPTTPATSLPTPAASASLHASGTLPLTRPIHSNPAYSHNPQASTLQYSPNQTGSRAPTLSSNLPSTPQQNQAALAQPSHIQPSRETNDQLATPTVLPANTRPRRQEPLYQESNLSQVQPPPMPRPVQQPLQMTANSNAQQSSQMNNNSYQTQSGHASTVHLSSQPVNVPGPTTYVEPAHQQFIPSAASFLPTNQTHGPLLAASTTTIPSRNVQLSGSLNYQPRITQPAVSSQIIRSGPVVQPPSALHAHNQHHNQNYQTGHLSPMDFEEAPYGHSSRIPSRDHHQRRPHHASQHHRPISPYRRNNDDHHYRSLSPHESYPSRNSRRALDFSRHHHGDRRADCRRDHSPYDRDDRDYYSPRQSRSPFRRDRRDRDDDRGRRRIDSYDDDSPHRSSSREARHQSNPRDRRKSDPNSTRMETNSMNQLVPQTNNPGHLDDPRLNPRAHLSAQENQTNNQLIQLSSISNTIGLGNLQNSLNAMIVPMIKDQGIQQGHREMAQNYQMQMELKELRSQQAQDASRDQQLKETMVEMLENKFKELTKSLPEKIREASGERERRSSERWPDLVKTPESNSASSQYSDVEQSPYRKPRYRTHHPYRRPHRSGEYDSPQGSPAESISNRRLHRNISGNSGGFSSAQSSPVDSVMDDSNFQANSLSPTQYSDLTTEEVCSKLQEWHMSDEIIENFRREKINGRHLNYLNEYMIRTGLMTQEAENENLRQIRPLAERLGPRKTLWRALRMHVTQKSLPLSPSLQSSKDCWRNKEWITPMGDVGLWLRTIQLGEFTRNFADEQVEGTAVYDINELDLIHLGLEKLGDRLTFVIERDMMT</sequence>
<feature type="region of interest" description="Disordered" evidence="1">
    <location>
        <begin position="73"/>
        <end position="251"/>
    </location>
</feature>
<feature type="compositionally biased region" description="Polar residues" evidence="1">
    <location>
        <begin position="325"/>
        <end position="383"/>
    </location>
</feature>
<feature type="compositionally biased region" description="Basic and acidic residues" evidence="1">
    <location>
        <begin position="218"/>
        <end position="233"/>
    </location>
</feature>
<name>A0ABN7SFT9_OIKDI</name>
<feature type="compositionally biased region" description="Polar residues" evidence="1">
    <location>
        <begin position="899"/>
        <end position="909"/>
    </location>
</feature>
<dbReference type="InterPro" id="IPR001660">
    <property type="entry name" value="SAM"/>
</dbReference>
<dbReference type="Gene3D" id="1.10.150.50">
    <property type="entry name" value="Transcription Factor, Ets-1"/>
    <property type="match status" value="1"/>
</dbReference>
<feature type="compositionally biased region" description="Basic and acidic residues" evidence="1">
    <location>
        <begin position="78"/>
        <end position="87"/>
    </location>
</feature>
<evidence type="ECO:0000259" key="2">
    <source>
        <dbReference type="PROSITE" id="PS50105"/>
    </source>
</evidence>
<feature type="compositionally biased region" description="Basic and acidic residues" evidence="1">
    <location>
        <begin position="97"/>
        <end position="111"/>
    </location>
</feature>
<feature type="region of interest" description="Disordered" evidence="1">
    <location>
        <begin position="833"/>
        <end position="946"/>
    </location>
</feature>
<feature type="compositionally biased region" description="Basic residues" evidence="1">
    <location>
        <begin position="877"/>
        <end position="891"/>
    </location>
</feature>
<feature type="compositionally biased region" description="Low complexity" evidence="1">
    <location>
        <begin position="293"/>
        <end position="312"/>
    </location>
</feature>
<feature type="compositionally biased region" description="Basic and acidic residues" evidence="1">
    <location>
        <begin position="833"/>
        <end position="854"/>
    </location>
</feature>